<gene>
    <name evidence="2" type="ORF">SAMN04487772_10999</name>
</gene>
<dbReference type="InterPro" id="IPR016195">
    <property type="entry name" value="Pol/histidinol_Pase-like"/>
</dbReference>
<dbReference type="STRING" id="29364.SAMN04487772_10999"/>
<evidence type="ECO:0000313" key="3">
    <source>
        <dbReference type="Proteomes" id="UP000199800"/>
    </source>
</evidence>
<dbReference type="EMBL" id="FOHN01000009">
    <property type="protein sequence ID" value="SET16562.1"/>
    <property type="molecule type" value="Genomic_DNA"/>
</dbReference>
<dbReference type="NCBIfam" id="NF038032">
    <property type="entry name" value="CehA_McbA_metalo"/>
    <property type="match status" value="1"/>
</dbReference>
<keyword evidence="3" id="KW-1185">Reference proteome</keyword>
<feature type="domain" description="Polymerase/histidinol phosphatase N-terminal" evidence="1">
    <location>
        <begin position="15"/>
        <end position="74"/>
    </location>
</feature>
<evidence type="ECO:0000313" key="2">
    <source>
        <dbReference type="EMBL" id="SET16562.1"/>
    </source>
</evidence>
<dbReference type="AlphaFoldDB" id="A0A1I0CBR7"/>
<dbReference type="Gene3D" id="3.20.20.140">
    <property type="entry name" value="Metal-dependent hydrolases"/>
    <property type="match status" value="1"/>
</dbReference>
<protein>
    <recommendedName>
        <fullName evidence="1">Polymerase/histidinol phosphatase N-terminal domain-containing protein</fullName>
    </recommendedName>
</protein>
<accession>A0A1I0CBR7</accession>
<reference evidence="2 3" key="1">
    <citation type="submission" date="2016-10" db="EMBL/GenBank/DDBJ databases">
        <authorList>
            <person name="de Groot N.N."/>
        </authorList>
    </citation>
    <scope>NUCLEOTIDE SEQUENCE [LARGE SCALE GENOMIC DNA]</scope>
    <source>
        <strain evidence="2 3">DSM 1801</strain>
    </source>
</reference>
<sequence>MVKEVFEEGVNWYKGNLHTHTKESDGQKTKEEAIALYRDAGYDFLALTDHWVESETKMEKGMLLLSGCEWDTGDMVNRPIYHILGIGMEKKLNLPRTNEYPPQFLIDSIREAGGMAILAHPMWSLTDPWKVLELEGLTGAEIYNSVSEAEFSNGRRADSSLYFDLWASQGKLMSCFAQDDSHWYQGEEMMSYLMVQAKELTKESIKEAIQKGEFYASQGPCFQSVLVEDGKVSVKCTGAKRVIFYSNAVWAEGRSQLWNGEEAVYKIKDTDKYIRVELIDENGKMAWTSPFWV</sequence>
<dbReference type="InterPro" id="IPR003141">
    <property type="entry name" value="Pol/His_phosphatase_N"/>
</dbReference>
<proteinExistence type="predicted"/>
<dbReference type="InterPro" id="IPR052018">
    <property type="entry name" value="PHP_domain"/>
</dbReference>
<organism evidence="2 3">
    <name type="scientific">[Clostridium] polysaccharolyticum</name>
    <dbReference type="NCBI Taxonomy" id="29364"/>
    <lineage>
        <taxon>Bacteria</taxon>
        <taxon>Bacillati</taxon>
        <taxon>Bacillota</taxon>
        <taxon>Clostridia</taxon>
        <taxon>Lachnospirales</taxon>
        <taxon>Lachnospiraceae</taxon>
    </lineage>
</organism>
<dbReference type="SMART" id="SM00481">
    <property type="entry name" value="POLIIIAc"/>
    <property type="match status" value="1"/>
</dbReference>
<dbReference type="Proteomes" id="UP000199800">
    <property type="component" value="Unassembled WGS sequence"/>
</dbReference>
<dbReference type="PANTHER" id="PTHR42924:SF3">
    <property type="entry name" value="POLYMERASE_HISTIDINOL PHOSPHATASE N-TERMINAL DOMAIN-CONTAINING PROTEIN"/>
    <property type="match status" value="1"/>
</dbReference>
<dbReference type="SUPFAM" id="SSF89550">
    <property type="entry name" value="PHP domain-like"/>
    <property type="match status" value="1"/>
</dbReference>
<evidence type="ECO:0000259" key="1">
    <source>
        <dbReference type="SMART" id="SM00481"/>
    </source>
</evidence>
<name>A0A1I0CBR7_9FIRM</name>
<dbReference type="GO" id="GO:0004534">
    <property type="term" value="F:5'-3' RNA exonuclease activity"/>
    <property type="evidence" value="ECO:0007669"/>
    <property type="project" value="TreeGrafter"/>
</dbReference>
<dbReference type="GO" id="GO:0035312">
    <property type="term" value="F:5'-3' DNA exonuclease activity"/>
    <property type="evidence" value="ECO:0007669"/>
    <property type="project" value="TreeGrafter"/>
</dbReference>
<dbReference type="PANTHER" id="PTHR42924">
    <property type="entry name" value="EXONUCLEASE"/>
    <property type="match status" value="1"/>
</dbReference>